<comment type="caution">
    <text evidence="1">The sequence shown here is derived from an EMBL/GenBank/DDBJ whole genome shotgun (WGS) entry which is preliminary data.</text>
</comment>
<sequence>MAYGQARHRYVTLTAIQFASTAVRVHQTVGNVLVLPDTAEIVVNTPSVTSRA</sequence>
<gene>
    <name evidence="1" type="ORF">GHT06_011327</name>
</gene>
<organism evidence="1 2">
    <name type="scientific">Daphnia sinensis</name>
    <dbReference type="NCBI Taxonomy" id="1820382"/>
    <lineage>
        <taxon>Eukaryota</taxon>
        <taxon>Metazoa</taxon>
        <taxon>Ecdysozoa</taxon>
        <taxon>Arthropoda</taxon>
        <taxon>Crustacea</taxon>
        <taxon>Branchiopoda</taxon>
        <taxon>Diplostraca</taxon>
        <taxon>Cladocera</taxon>
        <taxon>Anomopoda</taxon>
        <taxon>Daphniidae</taxon>
        <taxon>Daphnia</taxon>
        <taxon>Daphnia similis group</taxon>
    </lineage>
</organism>
<name>A0AAD5LJG6_9CRUS</name>
<keyword evidence="2" id="KW-1185">Reference proteome</keyword>
<evidence type="ECO:0000313" key="1">
    <source>
        <dbReference type="EMBL" id="KAI9563860.1"/>
    </source>
</evidence>
<dbReference type="Proteomes" id="UP000820818">
    <property type="component" value="Linkage Group LG2"/>
</dbReference>
<protein>
    <submittedName>
        <fullName evidence="1">Uncharacterized protein</fullName>
    </submittedName>
</protein>
<accession>A0AAD5LJG6</accession>
<dbReference type="EMBL" id="WJBH02000002">
    <property type="protein sequence ID" value="KAI9563860.1"/>
    <property type="molecule type" value="Genomic_DNA"/>
</dbReference>
<reference evidence="1 2" key="1">
    <citation type="submission" date="2022-05" db="EMBL/GenBank/DDBJ databases">
        <title>A multi-omics perspective on studying reproductive biology in Daphnia sinensis.</title>
        <authorList>
            <person name="Jia J."/>
        </authorList>
    </citation>
    <scope>NUCLEOTIDE SEQUENCE [LARGE SCALE GENOMIC DNA]</scope>
    <source>
        <strain evidence="1 2">WSL</strain>
    </source>
</reference>
<evidence type="ECO:0000313" key="2">
    <source>
        <dbReference type="Proteomes" id="UP000820818"/>
    </source>
</evidence>
<proteinExistence type="predicted"/>
<dbReference type="AlphaFoldDB" id="A0AAD5LJG6"/>